<dbReference type="InterPro" id="IPR058922">
    <property type="entry name" value="WHD_DRP"/>
</dbReference>
<evidence type="ECO:0000259" key="9">
    <source>
        <dbReference type="Pfam" id="PF23559"/>
    </source>
</evidence>
<feature type="domain" description="NB-ARC" evidence="7">
    <location>
        <begin position="176"/>
        <end position="347"/>
    </location>
</feature>
<dbReference type="Pfam" id="PF00931">
    <property type="entry name" value="NB-ARC"/>
    <property type="match status" value="1"/>
</dbReference>
<keyword evidence="2" id="KW-0433">Leucine-rich repeat</keyword>
<dbReference type="GO" id="GO:0009626">
    <property type="term" value="P:plant-type hypersensitive response"/>
    <property type="evidence" value="ECO:0007669"/>
    <property type="project" value="UniProtKB-ARBA"/>
</dbReference>
<dbReference type="Gramene" id="TraesROB_scaffold_153894_01G000100.1">
    <property type="protein sequence ID" value="TraesROB_scaffold_153894_01G000100.1"/>
    <property type="gene ID" value="TraesROB_scaffold_153894_01G000100"/>
</dbReference>
<evidence type="ECO:0000313" key="11">
    <source>
        <dbReference type="EMBL" id="SPT21008.1"/>
    </source>
</evidence>
<name>A0A7H4LQW9_WHEAT</name>
<dbReference type="AlphaFoldDB" id="A0A7H4LQW9"/>
<dbReference type="Gene3D" id="1.10.10.10">
    <property type="entry name" value="Winged helix-like DNA-binding domain superfamily/Winged helix DNA-binding domain"/>
    <property type="match status" value="1"/>
</dbReference>
<dbReference type="Gene3D" id="1.10.8.430">
    <property type="entry name" value="Helical domain of apoptotic protease-activating factors"/>
    <property type="match status" value="1"/>
</dbReference>
<feature type="domain" description="Disease resistance R13L4/SHOC-2-like LRR" evidence="10">
    <location>
        <begin position="751"/>
        <end position="956"/>
    </location>
</feature>
<dbReference type="PANTHER" id="PTHR23155">
    <property type="entry name" value="DISEASE RESISTANCE PROTEIN RP"/>
    <property type="match status" value="1"/>
</dbReference>
<keyword evidence="6" id="KW-0175">Coiled coil</keyword>
<dbReference type="Gramene" id="TraesRN2D0101309000.1">
    <property type="protein sequence ID" value="TraesRN2D0101309000.1"/>
    <property type="gene ID" value="TraesRN2D0101309000"/>
</dbReference>
<dbReference type="Gene3D" id="3.40.50.300">
    <property type="entry name" value="P-loop containing nucleotide triphosphate hydrolases"/>
    <property type="match status" value="1"/>
</dbReference>
<dbReference type="SUPFAM" id="SSF52540">
    <property type="entry name" value="P-loop containing nucleoside triphosphate hydrolases"/>
    <property type="match status" value="1"/>
</dbReference>
<evidence type="ECO:0000256" key="6">
    <source>
        <dbReference type="ARBA" id="ARBA00023054"/>
    </source>
</evidence>
<dbReference type="Proteomes" id="UP000280104">
    <property type="component" value="Chromosome II"/>
</dbReference>
<proteinExistence type="inferred from homology"/>
<dbReference type="GO" id="GO:0043531">
    <property type="term" value="F:ADP binding"/>
    <property type="evidence" value="ECO:0007669"/>
    <property type="project" value="InterPro"/>
</dbReference>
<evidence type="ECO:0000259" key="10">
    <source>
        <dbReference type="Pfam" id="PF23598"/>
    </source>
</evidence>
<dbReference type="InterPro" id="IPR055414">
    <property type="entry name" value="LRR_R13L4/SHOC2-like"/>
</dbReference>
<sequence length="965" mass="109663">MDLAMGTMGSLLPKLLEVIKDEYNLQKEFKEKVKSCCTELKAMQAALGKVAEVPRDQLDTETKVWADQVRELSYEMEDVIDSLLVRVVGCDSNPNDHQNRLKKLWVSFRDLFKKGKDKHRISTDVKEIEKQLQKVAIQHERYKTTNLPAVTRDPLNPLLEVLYGDKKNIIGLEEARNDIIKKITEGDCKKLKTLSIVGFGGLGKTTLAKEVYDALATKFEHKAIVSVSRNPDIQKVLSDLLFKLDQKIHASHNAANLDVEQLTFLIRGLLSNKRYFIIIDDLWDKKAWKEIRYALEDNECGSIIITTTRHVEISEECCPSKDYMIHKMKSLSDDDSQKLFYGRIFPSEVRPSRFEQVSKEILKKCAGVPLAIISLASYLANNQNRDRIDKWKDLLNSIGSGLQNGDDHVDEMKRILLLSYYDLPSYLKTCFLYLSIFPEDHQISRDRLIRRWICEGFIQVKGQTSLLELGDAYFNELVNRNMIMPISIHDGRVEACCVHDIMLDLICELSSQENFVTVLDFIKGDTPLEKKFRRLSLQKGMTDPTTTRKATTNMSQVRSFTAFSPAVSKIPSLSRFQALRVLDLEGCDLGGSPGVDLRPVENLLHLRYLGLRGTNVGNLSMEMAKLQFLQTLDLQRTNSNELPSSVVQLGHLMCLILDKGMPLPEGFRNLTCLEQLTGDGVGIFSADSAKELGDLIRLRELAFNWDSRRKNPRRLFPKPDDLRRTDEPLTHFIYGSLRENIGVLDSLDKHLTIDKALIESLGNLPELRSLEITSAGPWDANLMQDWVPSPNLCRFKYDGLLESLPAKICSSSLPQLSNLYLHVNKVRPEDIQILGMLPALHYVTLMSDLGDGKNTVEQLVLGAAAFPRVRVCLFRDLLLVHPTFQLGAMPMVQRLRFGLRVNDILSHDFDLSIRNLPSLKQLRIDLLNKEVGPEDYSQAVNVLRCVANDHPKNPTVHADKYFRMT</sequence>
<dbReference type="InterPro" id="IPR041118">
    <property type="entry name" value="Rx_N"/>
</dbReference>
<dbReference type="Pfam" id="PF23559">
    <property type="entry name" value="WHD_DRP"/>
    <property type="match status" value="1"/>
</dbReference>
<dbReference type="GO" id="GO:0002758">
    <property type="term" value="P:innate immune response-activating signaling pathway"/>
    <property type="evidence" value="ECO:0007669"/>
    <property type="project" value="UniProtKB-ARBA"/>
</dbReference>
<evidence type="ECO:0000259" key="7">
    <source>
        <dbReference type="Pfam" id="PF00931"/>
    </source>
</evidence>
<dbReference type="InterPro" id="IPR027417">
    <property type="entry name" value="P-loop_NTPase"/>
</dbReference>
<keyword evidence="5" id="KW-0611">Plant defense</keyword>
<evidence type="ECO:0000256" key="4">
    <source>
        <dbReference type="ARBA" id="ARBA00022741"/>
    </source>
</evidence>
<dbReference type="SUPFAM" id="SSF52058">
    <property type="entry name" value="L domain-like"/>
    <property type="match status" value="1"/>
</dbReference>
<dbReference type="CDD" id="cd14798">
    <property type="entry name" value="RX-CC_like"/>
    <property type="match status" value="1"/>
</dbReference>
<organism evidence="11 12">
    <name type="scientific">Triticum aestivum</name>
    <name type="common">Wheat</name>
    <dbReference type="NCBI Taxonomy" id="4565"/>
    <lineage>
        <taxon>Eukaryota</taxon>
        <taxon>Viridiplantae</taxon>
        <taxon>Streptophyta</taxon>
        <taxon>Embryophyta</taxon>
        <taxon>Tracheophyta</taxon>
        <taxon>Spermatophyta</taxon>
        <taxon>Magnoliopsida</taxon>
        <taxon>Liliopsida</taxon>
        <taxon>Poales</taxon>
        <taxon>Poaceae</taxon>
        <taxon>BOP clade</taxon>
        <taxon>Pooideae</taxon>
        <taxon>Triticodae</taxon>
        <taxon>Triticeae</taxon>
        <taxon>Triticinae</taxon>
        <taxon>Triticum</taxon>
    </lineage>
</organism>
<dbReference type="InterPro" id="IPR044974">
    <property type="entry name" value="Disease_R_plants"/>
</dbReference>
<feature type="domain" description="Disease resistance R13L4/SHOC-2-like LRR" evidence="10">
    <location>
        <begin position="556"/>
        <end position="710"/>
    </location>
</feature>
<dbReference type="InterPro" id="IPR032675">
    <property type="entry name" value="LRR_dom_sf"/>
</dbReference>
<evidence type="ECO:0000313" key="12">
    <source>
        <dbReference type="Proteomes" id="UP000280104"/>
    </source>
</evidence>
<keyword evidence="3" id="KW-0677">Repeat</keyword>
<dbReference type="PANTHER" id="PTHR23155:SF1116">
    <property type="entry name" value="OS12G0273300 PROTEIN"/>
    <property type="match status" value="1"/>
</dbReference>
<dbReference type="Gramene" id="TraesLDM2D03G01305760.1">
    <property type="protein sequence ID" value="TraesLDM2D03G01305760.1"/>
    <property type="gene ID" value="TraesLDM2D03G01305760"/>
</dbReference>
<dbReference type="EMBL" id="LS480641">
    <property type="protein sequence ID" value="SPT21008.1"/>
    <property type="molecule type" value="Genomic_DNA"/>
</dbReference>
<dbReference type="PRINTS" id="PR00364">
    <property type="entry name" value="DISEASERSIST"/>
</dbReference>
<dbReference type="InterPro" id="IPR042197">
    <property type="entry name" value="Apaf_helical"/>
</dbReference>
<dbReference type="InterPro" id="IPR038005">
    <property type="entry name" value="RX-like_CC"/>
</dbReference>
<protein>
    <submittedName>
        <fullName evidence="11">Uncharacterized protein</fullName>
    </submittedName>
</protein>
<evidence type="ECO:0000259" key="8">
    <source>
        <dbReference type="Pfam" id="PF18052"/>
    </source>
</evidence>
<dbReference type="Gramene" id="TraesNOR2D03G01318160.1">
    <property type="protein sequence ID" value="TraesNOR2D03G01318160.1"/>
    <property type="gene ID" value="TraesNOR2D03G01318160"/>
</dbReference>
<keyword evidence="4" id="KW-0547">Nucleotide-binding</keyword>
<evidence type="ECO:0000256" key="1">
    <source>
        <dbReference type="ARBA" id="ARBA00008894"/>
    </source>
</evidence>
<dbReference type="Gene3D" id="3.80.10.10">
    <property type="entry name" value="Ribonuclease Inhibitor"/>
    <property type="match status" value="1"/>
</dbReference>
<dbReference type="InterPro" id="IPR002182">
    <property type="entry name" value="NB-ARC"/>
</dbReference>
<accession>A0A7H4LQW9</accession>
<dbReference type="Gramene" id="TraesMAC2D03G01302270.1">
    <property type="protein sequence ID" value="TraesMAC2D03G01302270.1"/>
    <property type="gene ID" value="TraesMAC2D03G01302270"/>
</dbReference>
<dbReference type="Gene3D" id="1.20.5.4130">
    <property type="match status" value="1"/>
</dbReference>
<dbReference type="Pfam" id="PF23598">
    <property type="entry name" value="LRR_14"/>
    <property type="match status" value="2"/>
</dbReference>
<dbReference type="FunFam" id="1.10.10.10:FF:000322">
    <property type="entry name" value="Probable disease resistance protein At1g63360"/>
    <property type="match status" value="1"/>
</dbReference>
<dbReference type="InterPro" id="IPR036388">
    <property type="entry name" value="WH-like_DNA-bd_sf"/>
</dbReference>
<dbReference type="Gramene" id="TraesNORUn03G04676850.1">
    <property type="protein sequence ID" value="TraesNORUn03G04676850.1"/>
    <property type="gene ID" value="TraesNORUn03G04676850"/>
</dbReference>
<dbReference type="Gramene" id="TraesCAD_scaffold_002392_01G000100.1">
    <property type="protein sequence ID" value="TraesCAD_scaffold_002392_01G000100.1"/>
    <property type="gene ID" value="TraesCAD_scaffold_002392_01G000100"/>
</dbReference>
<dbReference type="Pfam" id="PF18052">
    <property type="entry name" value="Rx_N"/>
    <property type="match status" value="1"/>
</dbReference>
<feature type="domain" description="Disease resistance protein winged helix" evidence="9">
    <location>
        <begin position="436"/>
        <end position="506"/>
    </location>
</feature>
<comment type="similarity">
    <text evidence="1">Belongs to the disease resistance NB-LRR family.</text>
</comment>
<evidence type="ECO:0000256" key="5">
    <source>
        <dbReference type="ARBA" id="ARBA00022821"/>
    </source>
</evidence>
<dbReference type="Gramene" id="TraesSYM2D03G01323760.1">
    <property type="protein sequence ID" value="TraesSYM2D03G01323760.1"/>
    <property type="gene ID" value="TraesSYM2D03G01323760"/>
</dbReference>
<dbReference type="Gramene" id="TraesKAR2D01G0473910.1">
    <property type="protein sequence ID" value="cds.TraesKAR2D01G0473910.1"/>
    <property type="gene ID" value="TraesKAR2D01G0473910"/>
</dbReference>
<evidence type="ECO:0000256" key="2">
    <source>
        <dbReference type="ARBA" id="ARBA00022614"/>
    </source>
</evidence>
<dbReference type="Gramene" id="TraesPARA_EIv1.0_0767200.1">
    <property type="protein sequence ID" value="TraesPARA_EIv1.0_0767200.1.CDS"/>
    <property type="gene ID" value="TraesPARA_EIv1.0_0767200"/>
</dbReference>
<gene>
    <name evidence="11" type="ORF">CAMPLR22A2D_LOCUS5642</name>
</gene>
<dbReference type="GO" id="GO:0042742">
    <property type="term" value="P:defense response to bacterium"/>
    <property type="evidence" value="ECO:0007669"/>
    <property type="project" value="UniProtKB-ARBA"/>
</dbReference>
<feature type="domain" description="Disease resistance N-terminal" evidence="8">
    <location>
        <begin position="8"/>
        <end position="96"/>
    </location>
</feature>
<reference evidence="11 12" key="1">
    <citation type="submission" date="2018-05" db="EMBL/GenBank/DDBJ databases">
        <authorList>
            <person name="Thind KAUR A."/>
        </authorList>
    </citation>
    <scope>NUCLEOTIDE SEQUENCE [LARGE SCALE GENOMIC DNA]</scope>
</reference>
<evidence type="ECO:0000256" key="3">
    <source>
        <dbReference type="ARBA" id="ARBA00022737"/>
    </source>
</evidence>